<evidence type="ECO:0000256" key="4">
    <source>
        <dbReference type="ARBA" id="ARBA00007786"/>
    </source>
</evidence>
<dbReference type="Pfam" id="PF04043">
    <property type="entry name" value="PMEI"/>
    <property type="match status" value="1"/>
</dbReference>
<evidence type="ECO:0000256" key="7">
    <source>
        <dbReference type="ARBA" id="ARBA00022801"/>
    </source>
</evidence>
<reference evidence="17" key="1">
    <citation type="submission" date="2022-12" db="EMBL/GenBank/DDBJ databases">
        <title>Draft genome assemblies for two species of Escallonia (Escalloniales).</title>
        <authorList>
            <person name="Chanderbali A."/>
            <person name="Dervinis C."/>
            <person name="Anghel I."/>
            <person name="Soltis D."/>
            <person name="Soltis P."/>
            <person name="Zapata F."/>
        </authorList>
    </citation>
    <scope>NUCLEOTIDE SEQUENCE</scope>
    <source>
        <strain evidence="17">UCBG64.0493</strain>
        <tissue evidence="17">Leaf</tissue>
    </source>
</reference>
<dbReference type="PROSITE" id="PS00800">
    <property type="entry name" value="PECTINESTERASE_1"/>
    <property type="match status" value="1"/>
</dbReference>
<dbReference type="InterPro" id="IPR012334">
    <property type="entry name" value="Pectin_lyas_fold"/>
</dbReference>
<dbReference type="Pfam" id="PF01095">
    <property type="entry name" value="Pectinesterase"/>
    <property type="match status" value="1"/>
</dbReference>
<dbReference type="CDD" id="cd15798">
    <property type="entry name" value="PMEI-like_3"/>
    <property type="match status" value="1"/>
</dbReference>
<dbReference type="Gene3D" id="1.20.140.40">
    <property type="entry name" value="Invertase/pectin methylesterase inhibitor family protein"/>
    <property type="match status" value="1"/>
</dbReference>
<evidence type="ECO:0000256" key="9">
    <source>
        <dbReference type="ARBA" id="ARBA00023157"/>
    </source>
</evidence>
<dbReference type="InterPro" id="IPR033131">
    <property type="entry name" value="Pectinesterase_Asp_AS"/>
</dbReference>
<comment type="function">
    <text evidence="14">Acts in the modification of cell walls via demethylesterification of cell wall pectin.</text>
</comment>
<evidence type="ECO:0000313" key="17">
    <source>
        <dbReference type="EMBL" id="KAK3025126.1"/>
    </source>
</evidence>
<sequence>MDAIKSFKGYEKLDELEEQEFQRKKRKRLVVLIVSSLVLVPVIIGAIAGTITHKRNIEESPSTQASYAASLKALCSSTQYPDSCFTSISALEMSSTTTDPEELFKLSLQVVMNSLSKLSLLPEALINKTNSEGEKAALGVCKTVFGDAIDIINNSISSMDVNNGEKQLSFEKIDDLTTWLSTSITNQETCLDALDESNSTLLADVKGLMKNSTEYWGFYRSSICRYIESYWEHLRIQDFQTGSGQGSQAALGGKPRANVTVTKDRTGDCKTIKEAVAKVPSKSTSRFVIYIKTGKYVENVNLNTSKWNVMVYGDGNNKTIVSGSLNFVDGTPTFSTVAFAVVGKGFIAKDIGFENTAGAEKHQAVAFRSGSDLSVYYRCSFDAFQDTLYAYSGRQFYRKCDITGTIDFIFGNAAVVFQSCNILPRQPLSYQFDTITAQGKTDPNQYRGISIQKCTMYHLDNITTPVYVGRPWKNHSTTVVMQTNIGQFLNPTGWTECISNVEPPSTIFYVEYQNTGPGSSVNDRVKWPGYRSNFTQKQALKFTVQSFLKGNTWLSATNVMFCSSL</sequence>
<dbReference type="GO" id="GO:0004857">
    <property type="term" value="F:enzyme inhibitor activity"/>
    <property type="evidence" value="ECO:0007669"/>
    <property type="project" value="InterPro"/>
</dbReference>
<comment type="pathway">
    <text evidence="2 14">Glycan metabolism; pectin degradation; 2-dehydro-3-deoxy-D-gluconate from pectin: step 1/5.</text>
</comment>
<evidence type="ECO:0000256" key="2">
    <source>
        <dbReference type="ARBA" id="ARBA00005184"/>
    </source>
</evidence>
<organism evidence="17 18">
    <name type="scientific">Escallonia herrerae</name>
    <dbReference type="NCBI Taxonomy" id="1293975"/>
    <lineage>
        <taxon>Eukaryota</taxon>
        <taxon>Viridiplantae</taxon>
        <taxon>Streptophyta</taxon>
        <taxon>Embryophyta</taxon>
        <taxon>Tracheophyta</taxon>
        <taxon>Spermatophyta</taxon>
        <taxon>Magnoliopsida</taxon>
        <taxon>eudicotyledons</taxon>
        <taxon>Gunneridae</taxon>
        <taxon>Pentapetalae</taxon>
        <taxon>asterids</taxon>
        <taxon>campanulids</taxon>
        <taxon>Escalloniales</taxon>
        <taxon>Escalloniaceae</taxon>
        <taxon>Escallonia</taxon>
    </lineage>
</organism>
<evidence type="ECO:0000256" key="5">
    <source>
        <dbReference type="ARBA" id="ARBA00013229"/>
    </source>
</evidence>
<dbReference type="AlphaFoldDB" id="A0AA89B9Q4"/>
<dbReference type="GO" id="GO:0045490">
    <property type="term" value="P:pectin catabolic process"/>
    <property type="evidence" value="ECO:0007669"/>
    <property type="project" value="UniProtKB-UniRule"/>
</dbReference>
<proteinExistence type="inferred from homology"/>
<dbReference type="InterPro" id="IPR035513">
    <property type="entry name" value="Invertase/methylesterase_inhib"/>
</dbReference>
<evidence type="ECO:0000256" key="13">
    <source>
        <dbReference type="PROSITE-ProRule" id="PRU10040"/>
    </source>
</evidence>
<gene>
    <name evidence="17" type="ORF">RJ639_043908</name>
</gene>
<keyword evidence="8 14" id="KW-0063">Aspartyl esterase</keyword>
<feature type="domain" description="Pectinesterase inhibitor" evidence="16">
    <location>
        <begin position="66"/>
        <end position="227"/>
    </location>
</feature>
<dbReference type="FunFam" id="1.20.140.40:FF:000010">
    <property type="entry name" value="Pectinesterase"/>
    <property type="match status" value="1"/>
</dbReference>
<evidence type="ECO:0000256" key="15">
    <source>
        <dbReference type="SAM" id="Phobius"/>
    </source>
</evidence>
<evidence type="ECO:0000256" key="1">
    <source>
        <dbReference type="ARBA" id="ARBA00004191"/>
    </source>
</evidence>
<comment type="subcellular location">
    <subcellularLocation>
        <location evidence="1 14">Secreted</location>
        <location evidence="1 14">Cell wall</location>
    </subcellularLocation>
</comment>
<dbReference type="GO" id="GO:0042545">
    <property type="term" value="P:cell wall modification"/>
    <property type="evidence" value="ECO:0007669"/>
    <property type="project" value="UniProtKB-UniRule"/>
</dbReference>
<feature type="transmembrane region" description="Helical" evidence="15">
    <location>
        <begin position="29"/>
        <end position="51"/>
    </location>
</feature>
<dbReference type="SMART" id="SM00856">
    <property type="entry name" value="PMEI"/>
    <property type="match status" value="1"/>
</dbReference>
<evidence type="ECO:0000256" key="3">
    <source>
        <dbReference type="ARBA" id="ARBA00006027"/>
    </source>
</evidence>
<evidence type="ECO:0000259" key="16">
    <source>
        <dbReference type="SMART" id="SM00856"/>
    </source>
</evidence>
<dbReference type="InterPro" id="IPR006501">
    <property type="entry name" value="Pectinesterase_inhib_dom"/>
</dbReference>
<dbReference type="InterPro" id="IPR000070">
    <property type="entry name" value="Pectinesterase_cat"/>
</dbReference>
<evidence type="ECO:0000256" key="6">
    <source>
        <dbReference type="ARBA" id="ARBA00022512"/>
    </source>
</evidence>
<dbReference type="SUPFAM" id="SSF51126">
    <property type="entry name" value="Pectin lyase-like"/>
    <property type="match status" value="1"/>
</dbReference>
<protein>
    <recommendedName>
        <fullName evidence="5 14">Pectinesterase</fullName>
        <ecNumber evidence="5 14">3.1.1.11</ecNumber>
    </recommendedName>
</protein>
<dbReference type="Proteomes" id="UP001188597">
    <property type="component" value="Unassembled WGS sequence"/>
</dbReference>
<comment type="caution">
    <text evidence="17">The sequence shown here is derived from an EMBL/GenBank/DDBJ whole genome shotgun (WGS) entry which is preliminary data.</text>
</comment>
<keyword evidence="18" id="KW-1185">Reference proteome</keyword>
<keyword evidence="7 14" id="KW-0378">Hydrolase</keyword>
<dbReference type="EC" id="3.1.1.11" evidence="5 14"/>
<keyword evidence="6 14" id="KW-0134">Cell wall</keyword>
<dbReference type="GO" id="GO:0030599">
    <property type="term" value="F:pectinesterase activity"/>
    <property type="evidence" value="ECO:0007669"/>
    <property type="project" value="UniProtKB-UniRule"/>
</dbReference>
<keyword evidence="15" id="KW-0472">Membrane</keyword>
<evidence type="ECO:0000313" key="18">
    <source>
        <dbReference type="Proteomes" id="UP001188597"/>
    </source>
</evidence>
<dbReference type="PANTHER" id="PTHR31707">
    <property type="entry name" value="PECTINESTERASE"/>
    <property type="match status" value="1"/>
</dbReference>
<dbReference type="InterPro" id="IPR018040">
    <property type="entry name" value="Pectinesterase_Tyr_AS"/>
</dbReference>
<keyword evidence="9" id="KW-1015">Disulfide bond</keyword>
<accession>A0AA89B9Q4</accession>
<evidence type="ECO:0000256" key="12">
    <source>
        <dbReference type="ARBA" id="ARBA00047928"/>
    </source>
</evidence>
<dbReference type="FunFam" id="2.160.20.10:FF:000001">
    <property type="entry name" value="Pectinesterase"/>
    <property type="match status" value="1"/>
</dbReference>
<dbReference type="PROSITE" id="PS00503">
    <property type="entry name" value="PECTINESTERASE_2"/>
    <property type="match status" value="1"/>
</dbReference>
<comment type="similarity">
    <text evidence="3">In the N-terminal section; belongs to the PMEI family.</text>
</comment>
<feature type="active site" evidence="13">
    <location>
        <position position="407"/>
    </location>
</feature>
<dbReference type="Gene3D" id="2.160.20.10">
    <property type="entry name" value="Single-stranded right-handed beta-helix, Pectin lyase-like"/>
    <property type="match status" value="1"/>
</dbReference>
<keyword evidence="11 14" id="KW-0961">Cell wall biogenesis/degradation</keyword>
<keyword evidence="14" id="KW-0964">Secreted</keyword>
<dbReference type="EMBL" id="JAVXUP010000564">
    <property type="protein sequence ID" value="KAK3025126.1"/>
    <property type="molecule type" value="Genomic_DNA"/>
</dbReference>
<keyword evidence="10" id="KW-0325">Glycoprotein</keyword>
<comment type="similarity">
    <text evidence="4">In the C-terminal section; belongs to the pectinesterase family.</text>
</comment>
<evidence type="ECO:0000256" key="11">
    <source>
        <dbReference type="ARBA" id="ARBA00023316"/>
    </source>
</evidence>
<evidence type="ECO:0000256" key="8">
    <source>
        <dbReference type="ARBA" id="ARBA00023085"/>
    </source>
</evidence>
<name>A0AA89B9Q4_9ASTE</name>
<keyword evidence="15" id="KW-0812">Transmembrane</keyword>
<dbReference type="NCBIfam" id="TIGR01614">
    <property type="entry name" value="PME_inhib"/>
    <property type="match status" value="1"/>
</dbReference>
<evidence type="ECO:0000256" key="10">
    <source>
        <dbReference type="ARBA" id="ARBA00023180"/>
    </source>
</evidence>
<evidence type="ECO:0000256" key="14">
    <source>
        <dbReference type="RuleBase" id="RU000589"/>
    </source>
</evidence>
<keyword evidence="15" id="KW-1133">Transmembrane helix</keyword>
<comment type="catalytic activity">
    <reaction evidence="12 14">
        <text>[(1-&gt;4)-alpha-D-galacturonosyl methyl ester](n) + n H2O = [(1-&gt;4)-alpha-D-galacturonosyl](n) + n methanol + n H(+)</text>
        <dbReference type="Rhea" id="RHEA:22380"/>
        <dbReference type="Rhea" id="RHEA-COMP:14570"/>
        <dbReference type="Rhea" id="RHEA-COMP:14573"/>
        <dbReference type="ChEBI" id="CHEBI:15377"/>
        <dbReference type="ChEBI" id="CHEBI:15378"/>
        <dbReference type="ChEBI" id="CHEBI:17790"/>
        <dbReference type="ChEBI" id="CHEBI:140522"/>
        <dbReference type="ChEBI" id="CHEBI:140523"/>
        <dbReference type="EC" id="3.1.1.11"/>
    </reaction>
</comment>
<dbReference type="InterPro" id="IPR011050">
    <property type="entry name" value="Pectin_lyase_fold/virulence"/>
</dbReference>
<dbReference type="SUPFAM" id="SSF101148">
    <property type="entry name" value="Plant invertase/pectin methylesterase inhibitor"/>
    <property type="match status" value="1"/>
</dbReference>